<gene>
    <name evidence="9" type="ORF">OMED0930_LOCUS1264</name>
</gene>
<evidence type="ECO:0000259" key="8">
    <source>
        <dbReference type="SMART" id="SM01204"/>
    </source>
</evidence>
<keyword evidence="3" id="KW-0812">Transmembrane</keyword>
<evidence type="ECO:0000313" key="9">
    <source>
        <dbReference type="EMBL" id="CAD8810170.1"/>
    </source>
</evidence>
<dbReference type="Pfam" id="PF10442">
    <property type="entry name" value="FIST_C"/>
    <property type="match status" value="1"/>
</dbReference>
<feature type="compositionally biased region" description="Pro residues" evidence="6">
    <location>
        <begin position="52"/>
        <end position="63"/>
    </location>
</feature>
<dbReference type="InterPro" id="IPR016741">
    <property type="entry name" value="UCP018953"/>
</dbReference>
<evidence type="ECO:0000256" key="1">
    <source>
        <dbReference type="ARBA" id="ARBA00004651"/>
    </source>
</evidence>
<feature type="region of interest" description="Disordered" evidence="6">
    <location>
        <begin position="1"/>
        <end position="68"/>
    </location>
</feature>
<evidence type="ECO:0000259" key="7">
    <source>
        <dbReference type="SMART" id="SM00897"/>
    </source>
</evidence>
<keyword evidence="5" id="KW-0472">Membrane</keyword>
<evidence type="ECO:0000256" key="2">
    <source>
        <dbReference type="ARBA" id="ARBA00022475"/>
    </source>
</evidence>
<dbReference type="GO" id="GO:0005886">
    <property type="term" value="C:plasma membrane"/>
    <property type="evidence" value="ECO:0007669"/>
    <property type="project" value="UniProtKB-SubCell"/>
</dbReference>
<comment type="subcellular location">
    <subcellularLocation>
        <location evidence="1">Cell membrane</location>
        <topology evidence="1">Multi-pass membrane protein</topology>
    </subcellularLocation>
</comment>
<evidence type="ECO:0000256" key="6">
    <source>
        <dbReference type="SAM" id="MobiDB-lite"/>
    </source>
</evidence>
<dbReference type="SMART" id="SM00897">
    <property type="entry name" value="FIST"/>
    <property type="match status" value="1"/>
</dbReference>
<dbReference type="InterPro" id="IPR019494">
    <property type="entry name" value="FIST_C"/>
</dbReference>
<feature type="domain" description="FIST C-domain" evidence="8">
    <location>
        <begin position="293"/>
        <end position="430"/>
    </location>
</feature>
<dbReference type="Pfam" id="PF08495">
    <property type="entry name" value="FIST"/>
    <property type="match status" value="1"/>
</dbReference>
<proteinExistence type="predicted"/>
<dbReference type="PANTHER" id="PTHR14939">
    <property type="entry name" value="F-BOX ONLY PROTEIN 22"/>
    <property type="match status" value="1"/>
</dbReference>
<evidence type="ECO:0000256" key="3">
    <source>
        <dbReference type="ARBA" id="ARBA00022692"/>
    </source>
</evidence>
<keyword evidence="4" id="KW-1133">Transmembrane helix</keyword>
<protein>
    <recommendedName>
        <fullName evidence="10">FIST C-domain domain-containing protein</fullName>
    </recommendedName>
</protein>
<sequence length="455" mass="46777">MTPVSSSSVSSSSSPAAARWRGRRGPATGTATGLQSCRELASTTGAAAAHPLPSPSPPSPPSPSSSSRYAFATAISRAPALEDAVAEAVAECRRRLPRDASATWVQLFVSGDAYGDDDVRQAGAKVRALFGSSPALIGGVVRACVGGEGQTTEGVSITAASMPGAHTTTFRATVGALPALDARTWTTLAKSSANGDTVGAVVLAEASFSDVDDVLQRLHVVMPNSVVLGGVLDQGCVMFVDDDAYTEGAVGMLLRGDFELDTHIAHGARPVGPVMSLTHAQGGAVLELDDSPAHPLLLETLEALPEQSKSMPVMLGIGAHGAEAGGPFICRDILSVGESGGVEVASVELEEGAPVQLHVRDAAWATERAKEVLKRCVTSAKIEDLSSENSVGALIFACGHTNRMHASNFREHLPNVPLGGAYVRGEFGPLMAGGASSVLSHTSTIGIFRKRATAR</sequence>
<evidence type="ECO:0000256" key="5">
    <source>
        <dbReference type="ARBA" id="ARBA00023136"/>
    </source>
</evidence>
<organism evidence="9">
    <name type="scientific">Ostreococcus mediterraneus</name>
    <dbReference type="NCBI Taxonomy" id="1486918"/>
    <lineage>
        <taxon>Eukaryota</taxon>
        <taxon>Viridiplantae</taxon>
        <taxon>Chlorophyta</taxon>
        <taxon>Mamiellophyceae</taxon>
        <taxon>Mamiellales</taxon>
        <taxon>Bathycoccaceae</taxon>
        <taxon>Ostreococcus</taxon>
    </lineage>
</organism>
<dbReference type="InterPro" id="IPR013702">
    <property type="entry name" value="FIST_domain_N"/>
</dbReference>
<accession>A0A7S0WF02</accession>
<feature type="domain" description="FIST" evidence="7">
    <location>
        <begin position="101"/>
        <end position="292"/>
    </location>
</feature>
<dbReference type="PANTHER" id="PTHR14939:SF5">
    <property type="entry name" value="F-BOX ONLY PROTEIN 22"/>
    <property type="match status" value="1"/>
</dbReference>
<evidence type="ECO:0008006" key="10">
    <source>
        <dbReference type="Google" id="ProtNLM"/>
    </source>
</evidence>
<keyword evidence="2" id="KW-1003">Cell membrane</keyword>
<dbReference type="SMART" id="SM01204">
    <property type="entry name" value="FIST_C"/>
    <property type="match status" value="1"/>
</dbReference>
<evidence type="ECO:0000256" key="4">
    <source>
        <dbReference type="ARBA" id="ARBA00022989"/>
    </source>
</evidence>
<dbReference type="PIRSF" id="PIRSF018953">
    <property type="entry name" value="UCP018953"/>
    <property type="match status" value="1"/>
</dbReference>
<feature type="compositionally biased region" description="Low complexity" evidence="6">
    <location>
        <begin position="1"/>
        <end position="33"/>
    </location>
</feature>
<dbReference type="AlphaFoldDB" id="A0A7S0WF02"/>
<dbReference type="EMBL" id="HBFO01001818">
    <property type="protein sequence ID" value="CAD8810170.1"/>
    <property type="molecule type" value="Transcribed_RNA"/>
</dbReference>
<name>A0A7S0WF02_9CHLO</name>
<reference evidence="9" key="1">
    <citation type="submission" date="2021-01" db="EMBL/GenBank/DDBJ databases">
        <authorList>
            <person name="Corre E."/>
            <person name="Pelletier E."/>
            <person name="Niang G."/>
            <person name="Scheremetjew M."/>
            <person name="Finn R."/>
            <person name="Kale V."/>
            <person name="Holt S."/>
            <person name="Cochrane G."/>
            <person name="Meng A."/>
            <person name="Brown T."/>
            <person name="Cohen L."/>
        </authorList>
    </citation>
    <scope>NUCLEOTIDE SEQUENCE</scope>
    <source>
        <strain evidence="9">Clade-D-RCC1621</strain>
    </source>
</reference>